<dbReference type="PANTHER" id="PTHR30157:SF0">
    <property type="entry name" value="NADPH-DEPENDENT FERRIC-CHELATE REDUCTASE"/>
    <property type="match status" value="1"/>
</dbReference>
<dbReference type="InterPro" id="IPR039374">
    <property type="entry name" value="SIP_fam"/>
</dbReference>
<sequence>MSTVTAVEPYGFFMTRLVRRERRSPHLVRLTFAGPDLAGLADNGYDQRIKVILPRPGGDPLSEFPTGPDWFISWRQTPIERRAVIRTYTVVTVRPEAGEVDIDFVDHGDTGPGSSFAGSGAVGTEIGIWGPNAAYDGAQGGLEFRHTTAGTSRQLVVGDLTALPAIANIAAGLPDTATGLICIEADADDVCELPTPAGVSVRWCESADEQQQIVRAWLASLPSLGHDDATTTVVTDGEEDAYWEVTSDDAPAASAPAVSAWIAGESGQVRALRRVLVDEFDVPRGAVAFMGYWREGVASAG</sequence>
<comment type="caution">
    <text evidence="2">The sequence shown here is derived from an EMBL/GenBank/DDBJ whole genome shotgun (WGS) entry which is preliminary data.</text>
</comment>
<dbReference type="Pfam" id="PF04954">
    <property type="entry name" value="SIP"/>
    <property type="match status" value="1"/>
</dbReference>
<dbReference type="InterPro" id="IPR013113">
    <property type="entry name" value="SIP_FAD-bd"/>
</dbReference>
<dbReference type="SUPFAM" id="SSF63380">
    <property type="entry name" value="Riboflavin synthase domain-like"/>
    <property type="match status" value="1"/>
</dbReference>
<dbReference type="EMBL" id="VIVQ01000001">
    <property type="protein sequence ID" value="TWE11731.1"/>
    <property type="molecule type" value="Genomic_DNA"/>
</dbReference>
<dbReference type="AlphaFoldDB" id="A0A561E7Z1"/>
<dbReference type="InterPro" id="IPR017927">
    <property type="entry name" value="FAD-bd_FR_type"/>
</dbReference>
<keyword evidence="3" id="KW-1185">Reference proteome</keyword>
<dbReference type="Gene3D" id="2.40.30.10">
    <property type="entry name" value="Translation factors"/>
    <property type="match status" value="1"/>
</dbReference>
<proteinExistence type="predicted"/>
<dbReference type="GO" id="GO:0016491">
    <property type="term" value="F:oxidoreductase activity"/>
    <property type="evidence" value="ECO:0007669"/>
    <property type="project" value="InterPro"/>
</dbReference>
<dbReference type="Gene3D" id="3.40.50.80">
    <property type="entry name" value="Nucleotide-binding domain of ferredoxin-NADP reductase (FNR) module"/>
    <property type="match status" value="1"/>
</dbReference>
<dbReference type="InterPro" id="IPR007037">
    <property type="entry name" value="SIP_rossman_dom"/>
</dbReference>
<name>A0A561E7Z1_9MICO</name>
<protein>
    <submittedName>
        <fullName evidence="2">NADPH-dependent ferric siderophore reductase</fullName>
    </submittedName>
</protein>
<dbReference type="PANTHER" id="PTHR30157">
    <property type="entry name" value="FERRIC REDUCTASE, NADPH-DEPENDENT"/>
    <property type="match status" value="1"/>
</dbReference>
<organism evidence="2 3">
    <name type="scientific">Rudaeicoccus suwonensis</name>
    <dbReference type="NCBI Taxonomy" id="657409"/>
    <lineage>
        <taxon>Bacteria</taxon>
        <taxon>Bacillati</taxon>
        <taxon>Actinomycetota</taxon>
        <taxon>Actinomycetes</taxon>
        <taxon>Micrococcales</taxon>
        <taxon>Dermacoccaceae</taxon>
        <taxon>Rudaeicoccus</taxon>
    </lineage>
</organism>
<evidence type="ECO:0000313" key="3">
    <source>
        <dbReference type="Proteomes" id="UP000318297"/>
    </source>
</evidence>
<evidence type="ECO:0000313" key="2">
    <source>
        <dbReference type="EMBL" id="TWE11731.1"/>
    </source>
</evidence>
<evidence type="ECO:0000259" key="1">
    <source>
        <dbReference type="PROSITE" id="PS51384"/>
    </source>
</evidence>
<feature type="domain" description="FAD-binding FR-type" evidence="1">
    <location>
        <begin position="10"/>
        <end position="138"/>
    </location>
</feature>
<accession>A0A561E7Z1</accession>
<dbReference type="OrthoDB" id="3291337at2"/>
<dbReference type="RefSeq" id="WP_145225189.1">
    <property type="nucleotide sequence ID" value="NZ_VIVQ01000001.1"/>
</dbReference>
<dbReference type="PROSITE" id="PS51384">
    <property type="entry name" value="FAD_FR"/>
    <property type="match status" value="1"/>
</dbReference>
<dbReference type="InterPro" id="IPR017938">
    <property type="entry name" value="Riboflavin_synthase-like_b-brl"/>
</dbReference>
<dbReference type="CDD" id="cd06193">
    <property type="entry name" value="siderophore_interacting"/>
    <property type="match status" value="1"/>
</dbReference>
<dbReference type="Pfam" id="PF08021">
    <property type="entry name" value="FAD_binding_9"/>
    <property type="match status" value="1"/>
</dbReference>
<gene>
    <name evidence="2" type="ORF">BKA23_0513</name>
</gene>
<dbReference type="Proteomes" id="UP000318297">
    <property type="component" value="Unassembled WGS sequence"/>
</dbReference>
<dbReference type="InterPro" id="IPR039261">
    <property type="entry name" value="FNR_nucleotide-bd"/>
</dbReference>
<reference evidence="2 3" key="1">
    <citation type="submission" date="2019-06" db="EMBL/GenBank/DDBJ databases">
        <title>Sequencing the genomes of 1000 actinobacteria strains.</title>
        <authorList>
            <person name="Klenk H.-P."/>
        </authorList>
    </citation>
    <scope>NUCLEOTIDE SEQUENCE [LARGE SCALE GENOMIC DNA]</scope>
    <source>
        <strain evidence="2 3">DSM 19560</strain>
    </source>
</reference>